<dbReference type="STRING" id="33203.A0A179HJD9"/>
<evidence type="ECO:0000313" key="3">
    <source>
        <dbReference type="EMBL" id="OAQ90566.1"/>
    </source>
</evidence>
<comment type="caution">
    <text evidence="3">The sequence shown here is derived from an EMBL/GenBank/DDBJ whole genome shotgun (WGS) entry which is preliminary data.</text>
</comment>
<protein>
    <submittedName>
        <fullName evidence="3">Periplasmic nitrate reductase</fullName>
    </submittedName>
</protein>
<organism evidence="3 4">
    <name type="scientific">Purpureocillium lilacinum</name>
    <name type="common">Paecilomyces lilacinus</name>
    <dbReference type="NCBI Taxonomy" id="33203"/>
    <lineage>
        <taxon>Eukaryota</taxon>
        <taxon>Fungi</taxon>
        <taxon>Dikarya</taxon>
        <taxon>Ascomycota</taxon>
        <taxon>Pezizomycotina</taxon>
        <taxon>Sordariomycetes</taxon>
        <taxon>Hypocreomycetidae</taxon>
        <taxon>Hypocreales</taxon>
        <taxon>Ophiocordycipitaceae</taxon>
        <taxon>Purpureocillium</taxon>
    </lineage>
</organism>
<feature type="region of interest" description="Disordered" evidence="1">
    <location>
        <begin position="1"/>
        <end position="73"/>
    </location>
</feature>
<dbReference type="EMBL" id="LSBH01000002">
    <property type="protein sequence ID" value="OAQ83786.1"/>
    <property type="molecule type" value="Genomic_DNA"/>
</dbReference>
<name>A0A179HJD9_PURLI</name>
<feature type="compositionally biased region" description="Basic residues" evidence="1">
    <location>
        <begin position="1"/>
        <end position="10"/>
    </location>
</feature>
<feature type="region of interest" description="Disordered" evidence="1">
    <location>
        <begin position="214"/>
        <end position="234"/>
    </location>
</feature>
<proteinExistence type="predicted"/>
<dbReference type="AlphaFoldDB" id="A0A179HJD9"/>
<evidence type="ECO:0000256" key="1">
    <source>
        <dbReference type="SAM" id="MobiDB-lite"/>
    </source>
</evidence>
<gene>
    <name evidence="2" type="ORF">VFPBJ_02553</name>
    <name evidence="3" type="ORF">VFPFJ_04725</name>
</gene>
<evidence type="ECO:0000313" key="4">
    <source>
        <dbReference type="Proteomes" id="UP000078340"/>
    </source>
</evidence>
<dbReference type="EMBL" id="LSBI01000004">
    <property type="protein sequence ID" value="OAQ90566.1"/>
    <property type="molecule type" value="Genomic_DNA"/>
</dbReference>
<sequence>MPGSNMKRKQAPVSDEELLVHGSNGQESSHDAGDSALRAKRAHIEADLAALDDAVPPSDNDAETEDLEARRASTHEKYNALKTYKGQYYSGMAVGGSHTWNYDPGVWHEVKQEPDLWKIDFNTKKRRARKAPTGSGAPVGTEYHWLIYVKKTDANTYETILKGSKYKLCHKGAESNSWSVPTVKGQRDREIDLLEDAKRRVLELPPVLASEKVKVTNEEKGQQKLDDLLRKTKD</sequence>
<dbReference type="Proteomes" id="UP000078340">
    <property type="component" value="Unassembled WGS sequence"/>
</dbReference>
<dbReference type="Proteomes" id="UP000078240">
    <property type="component" value="Unassembled WGS sequence"/>
</dbReference>
<evidence type="ECO:0000313" key="2">
    <source>
        <dbReference type="EMBL" id="OAQ83786.1"/>
    </source>
</evidence>
<dbReference type="OMA" id="DQGTWKE"/>
<accession>A0A179HJD9</accession>
<reference evidence="3 4" key="1">
    <citation type="submission" date="2016-02" db="EMBL/GenBank/DDBJ databases">
        <title>Biosynthesis of antibiotic leucinostatins and their inhibition on Phytophthora in bio-control Purpureocillium lilacinum.</title>
        <authorList>
            <person name="Wang G."/>
            <person name="Liu Z."/>
            <person name="Lin R."/>
            <person name="Li E."/>
            <person name="Mao Z."/>
            <person name="Ling J."/>
            <person name="Yin W."/>
            <person name="Xie B."/>
        </authorList>
    </citation>
    <scope>NUCLEOTIDE SEQUENCE [LARGE SCALE GENOMIC DNA]</scope>
    <source>
        <strain evidence="2">PLBJ-1</strain>
        <strain evidence="3">PLFJ-1</strain>
    </source>
</reference>